<dbReference type="EMBL" id="LXQA010617678">
    <property type="protein sequence ID" value="MCI62368.1"/>
    <property type="molecule type" value="Genomic_DNA"/>
</dbReference>
<dbReference type="AlphaFoldDB" id="A0A392TN69"/>
<evidence type="ECO:0000313" key="2">
    <source>
        <dbReference type="Proteomes" id="UP000265520"/>
    </source>
</evidence>
<reference evidence="1 2" key="1">
    <citation type="journal article" date="2018" name="Front. Plant Sci.">
        <title>Red Clover (Trifolium pratense) and Zigzag Clover (T. medium) - A Picture of Genomic Similarities and Differences.</title>
        <authorList>
            <person name="Dluhosova J."/>
            <person name="Istvanek J."/>
            <person name="Nedelnik J."/>
            <person name="Repkova J."/>
        </authorList>
    </citation>
    <scope>NUCLEOTIDE SEQUENCE [LARGE SCALE GENOMIC DNA]</scope>
    <source>
        <strain evidence="2">cv. 10/8</strain>
        <tissue evidence="1">Leaf</tissue>
    </source>
</reference>
<name>A0A392TN69_9FABA</name>
<accession>A0A392TN69</accession>
<feature type="non-terminal residue" evidence="1">
    <location>
        <position position="72"/>
    </location>
</feature>
<comment type="caution">
    <text evidence="1">The sequence shown here is derived from an EMBL/GenBank/DDBJ whole genome shotgun (WGS) entry which is preliminary data.</text>
</comment>
<keyword evidence="2" id="KW-1185">Reference proteome</keyword>
<evidence type="ECO:0000313" key="1">
    <source>
        <dbReference type="EMBL" id="MCI62368.1"/>
    </source>
</evidence>
<proteinExistence type="predicted"/>
<protein>
    <submittedName>
        <fullName evidence="1">Uncharacterized protein</fullName>
    </submittedName>
</protein>
<sequence>MGRLCGGFLLHQGLKSFVHQIKAFCIQNFGTTKLCLDLYLDLIDCFSMLFDLVMQLLDRRCVVCHGVNKSTK</sequence>
<dbReference type="Proteomes" id="UP000265520">
    <property type="component" value="Unassembled WGS sequence"/>
</dbReference>
<organism evidence="1 2">
    <name type="scientific">Trifolium medium</name>
    <dbReference type="NCBI Taxonomy" id="97028"/>
    <lineage>
        <taxon>Eukaryota</taxon>
        <taxon>Viridiplantae</taxon>
        <taxon>Streptophyta</taxon>
        <taxon>Embryophyta</taxon>
        <taxon>Tracheophyta</taxon>
        <taxon>Spermatophyta</taxon>
        <taxon>Magnoliopsida</taxon>
        <taxon>eudicotyledons</taxon>
        <taxon>Gunneridae</taxon>
        <taxon>Pentapetalae</taxon>
        <taxon>rosids</taxon>
        <taxon>fabids</taxon>
        <taxon>Fabales</taxon>
        <taxon>Fabaceae</taxon>
        <taxon>Papilionoideae</taxon>
        <taxon>50 kb inversion clade</taxon>
        <taxon>NPAAA clade</taxon>
        <taxon>Hologalegina</taxon>
        <taxon>IRL clade</taxon>
        <taxon>Trifolieae</taxon>
        <taxon>Trifolium</taxon>
    </lineage>
</organism>